<dbReference type="GO" id="GO:0051539">
    <property type="term" value="F:4 iron, 4 sulfur cluster binding"/>
    <property type="evidence" value="ECO:0007669"/>
    <property type="project" value="UniProtKB-KW"/>
</dbReference>
<feature type="binding site" evidence="6">
    <location>
        <position position="82"/>
    </location>
    <ligand>
        <name>[4Fe-4S] cluster</name>
        <dbReference type="ChEBI" id="CHEBI:49883"/>
        <note>4Fe-4S-S-AdoMet</note>
    </ligand>
</feature>
<keyword evidence="1" id="KW-0004">4Fe-4S</keyword>
<evidence type="ECO:0000256" key="2">
    <source>
        <dbReference type="ARBA" id="ARBA00022691"/>
    </source>
</evidence>
<evidence type="ECO:0000313" key="8">
    <source>
        <dbReference type="EMBL" id="ABL78867.1"/>
    </source>
</evidence>
<dbReference type="PROSITE" id="PS51918">
    <property type="entry name" value="RADICAL_SAM"/>
    <property type="match status" value="1"/>
</dbReference>
<gene>
    <name evidence="8" type="ordered locus">Tpen_1470</name>
</gene>
<dbReference type="Gene3D" id="3.20.20.70">
    <property type="entry name" value="Aldolase class I"/>
    <property type="match status" value="1"/>
</dbReference>
<keyword evidence="3 6" id="KW-0479">Metal-binding</keyword>
<evidence type="ECO:0000256" key="1">
    <source>
        <dbReference type="ARBA" id="ARBA00022485"/>
    </source>
</evidence>
<reference evidence="9" key="1">
    <citation type="journal article" date="2008" name="J. Bacteriol.">
        <title>Genome sequence of Thermofilum pendens reveals an exceptional loss of biosynthetic pathways without genome reduction.</title>
        <authorList>
            <person name="Anderson I."/>
            <person name="Rodriguez J."/>
            <person name="Susanti D."/>
            <person name="Porat I."/>
            <person name="Reich C."/>
            <person name="Ulrich L.E."/>
            <person name="Elkins J.G."/>
            <person name="Mavromatis K."/>
            <person name="Lykidis A."/>
            <person name="Kim E."/>
            <person name="Thompson L.S."/>
            <person name="Nolan M."/>
            <person name="Land M."/>
            <person name="Copeland A."/>
            <person name="Lapidus A."/>
            <person name="Lucas S."/>
            <person name="Detter C."/>
            <person name="Zhulin I.B."/>
            <person name="Olsen G.J."/>
            <person name="Whitman W."/>
            <person name="Mukhopadhyay B."/>
            <person name="Bristow J."/>
            <person name="Kyrpides N."/>
        </authorList>
    </citation>
    <scope>NUCLEOTIDE SEQUENCE [LARGE SCALE GENOMIC DNA]</scope>
    <source>
        <strain evidence="9">DSM 2475 / Hrk 5</strain>
    </source>
</reference>
<dbReference type="PANTHER" id="PTHR30352:SF5">
    <property type="entry name" value="PYRUVATE FORMATE-LYASE 1-ACTIVATING ENZYME"/>
    <property type="match status" value="1"/>
</dbReference>
<dbReference type="PIRSF" id="PIRSF004869">
    <property type="entry name" value="PflX_prd"/>
    <property type="match status" value="1"/>
</dbReference>
<sequence>MRRARLQEPLGGGVVACLACERRCRVRPGARGACGNYANVGGVLWHAGYGKLSAVELRPIEIKPLFHYWPNSLALTYSNFGCNFHCPWCQNHHLSFSLPPEGLEPVDPEALADLAVSAGAQGISASFNEPITNLDYVVDASEAARKRGLYSMMVTNMYFTTSSLRLVLEAGVDGFAASVKGCPSARRVLANVDHYVVFRNARVALDSGAHVEIVYLVVPGANDSKECYEWVVGTLLDTLGPEVPLHVNRYYPAWAWREPPTPLGKLLEVRDYAVKEGVKYVYVGNVHDPELESTRCPRCGKTLVRREGYRVVEFNLDFEGGRYKCPRCGEPVPIKGRYVAPG</sequence>
<dbReference type="PANTHER" id="PTHR30352">
    <property type="entry name" value="PYRUVATE FORMATE-LYASE-ACTIVATING ENZYME"/>
    <property type="match status" value="1"/>
</dbReference>
<dbReference type="InterPro" id="IPR034457">
    <property type="entry name" value="Organic_radical-activating"/>
</dbReference>
<feature type="binding site" evidence="6">
    <location>
        <position position="89"/>
    </location>
    <ligand>
        <name>[4Fe-4S] cluster</name>
        <dbReference type="ChEBI" id="CHEBI:49883"/>
        <note>4Fe-4S-S-AdoMet</note>
    </ligand>
</feature>
<dbReference type="Proteomes" id="UP000000641">
    <property type="component" value="Chromosome"/>
</dbReference>
<dbReference type="CDD" id="cd01335">
    <property type="entry name" value="Radical_SAM"/>
    <property type="match status" value="1"/>
</dbReference>
<comment type="cofactor">
    <cofactor evidence="6">
        <name>[4Fe-4S] cluster</name>
        <dbReference type="ChEBI" id="CHEBI:49883"/>
    </cofactor>
    <text evidence="6">Binds 1 [4Fe-4S] cluster. The cluster is coordinated with 3 cysteines and an exchangeable S-adenosyl-L-methionine.</text>
</comment>
<dbReference type="SFLD" id="SFLDS00029">
    <property type="entry name" value="Radical_SAM"/>
    <property type="match status" value="1"/>
</dbReference>
<dbReference type="KEGG" id="tpe:Tpen_1470"/>
<feature type="domain" description="Radical SAM core" evidence="7">
    <location>
        <begin position="67"/>
        <end position="285"/>
    </location>
</feature>
<evidence type="ECO:0000313" key="9">
    <source>
        <dbReference type="Proteomes" id="UP000000641"/>
    </source>
</evidence>
<dbReference type="Pfam" id="PF04055">
    <property type="entry name" value="Radical_SAM"/>
    <property type="match status" value="1"/>
</dbReference>
<evidence type="ECO:0000256" key="5">
    <source>
        <dbReference type="ARBA" id="ARBA00023014"/>
    </source>
</evidence>
<keyword evidence="2 6" id="KW-0949">S-adenosyl-L-methionine</keyword>
<dbReference type="GO" id="GO:0003824">
    <property type="term" value="F:catalytic activity"/>
    <property type="evidence" value="ECO:0007669"/>
    <property type="project" value="InterPro"/>
</dbReference>
<dbReference type="STRING" id="368408.Tpen_1470"/>
<dbReference type="HOGENOM" id="CLU_044176_1_0_2"/>
<dbReference type="RefSeq" id="WP_011753132.1">
    <property type="nucleotide sequence ID" value="NC_008698.1"/>
</dbReference>
<dbReference type="GeneID" id="4601588"/>
<dbReference type="EnsemblBacteria" id="ABL78867">
    <property type="protein sequence ID" value="ABL78867"/>
    <property type="gene ID" value="Tpen_1470"/>
</dbReference>
<dbReference type="InterPro" id="IPR027596">
    <property type="entry name" value="AmmeMemoSam_rS"/>
</dbReference>
<proteinExistence type="predicted"/>
<name>A1S087_THEPD</name>
<organism evidence="8 9">
    <name type="scientific">Thermofilum pendens (strain DSM 2475 / Hrk 5)</name>
    <dbReference type="NCBI Taxonomy" id="368408"/>
    <lineage>
        <taxon>Archaea</taxon>
        <taxon>Thermoproteota</taxon>
        <taxon>Thermoprotei</taxon>
        <taxon>Thermofilales</taxon>
        <taxon>Thermofilaceae</taxon>
        <taxon>Thermofilum</taxon>
    </lineage>
</organism>
<keyword evidence="4 6" id="KW-0408">Iron</keyword>
<dbReference type="InterPro" id="IPR016431">
    <property type="entry name" value="Pyrv-formate_lyase-activ_prd"/>
</dbReference>
<evidence type="ECO:0000256" key="6">
    <source>
        <dbReference type="PIRSR" id="PIRSR004869-50"/>
    </source>
</evidence>
<evidence type="ECO:0000256" key="3">
    <source>
        <dbReference type="ARBA" id="ARBA00022723"/>
    </source>
</evidence>
<dbReference type="SFLD" id="SFLDG01101">
    <property type="entry name" value="Uncharacterised_Radical_SAM_Su"/>
    <property type="match status" value="1"/>
</dbReference>
<dbReference type="eggNOG" id="arCOG00947">
    <property type="taxonomic scope" value="Archaea"/>
</dbReference>
<keyword evidence="5 6" id="KW-0411">Iron-sulfur</keyword>
<evidence type="ECO:0000256" key="4">
    <source>
        <dbReference type="ARBA" id="ARBA00023004"/>
    </source>
</evidence>
<accession>A1S087</accession>
<dbReference type="InterPro" id="IPR013785">
    <property type="entry name" value="Aldolase_TIM"/>
</dbReference>
<dbReference type="InterPro" id="IPR007197">
    <property type="entry name" value="rSAM"/>
</dbReference>
<dbReference type="EMBL" id="CP000505">
    <property type="protein sequence ID" value="ABL78867.1"/>
    <property type="molecule type" value="Genomic_DNA"/>
</dbReference>
<feature type="binding site" evidence="6">
    <location>
        <position position="86"/>
    </location>
    <ligand>
        <name>[4Fe-4S] cluster</name>
        <dbReference type="ChEBI" id="CHEBI:49883"/>
        <note>4Fe-4S-S-AdoMet</note>
    </ligand>
</feature>
<protein>
    <submittedName>
        <fullName evidence="8">Radical SAM domain protein</fullName>
    </submittedName>
</protein>
<dbReference type="SUPFAM" id="SSF102114">
    <property type="entry name" value="Radical SAM enzymes"/>
    <property type="match status" value="1"/>
</dbReference>
<dbReference type="InterPro" id="IPR058240">
    <property type="entry name" value="rSAM_sf"/>
</dbReference>
<evidence type="ECO:0000259" key="7">
    <source>
        <dbReference type="PROSITE" id="PS51918"/>
    </source>
</evidence>
<dbReference type="GO" id="GO:0046872">
    <property type="term" value="F:metal ion binding"/>
    <property type="evidence" value="ECO:0007669"/>
    <property type="project" value="UniProtKB-KW"/>
</dbReference>
<dbReference type="AlphaFoldDB" id="A1S087"/>
<keyword evidence="9" id="KW-1185">Reference proteome</keyword>